<dbReference type="PANTHER" id="PTHR12110:SF41">
    <property type="entry name" value="INOSOSE DEHYDRATASE"/>
    <property type="match status" value="1"/>
</dbReference>
<dbReference type="RefSeq" id="WP_250098623.1">
    <property type="nucleotide sequence ID" value="NZ_JAKRYL010000039.1"/>
</dbReference>
<feature type="domain" description="Xylose isomerase-like TIM barrel" evidence="1">
    <location>
        <begin position="50"/>
        <end position="286"/>
    </location>
</feature>
<evidence type="ECO:0000313" key="2">
    <source>
        <dbReference type="EMBL" id="MCL7749766.1"/>
    </source>
</evidence>
<dbReference type="PANTHER" id="PTHR12110">
    <property type="entry name" value="HYDROXYPYRUVATE ISOMERASE"/>
    <property type="match status" value="1"/>
</dbReference>
<name>A0A9X2I7G5_9BACI</name>
<dbReference type="Gene3D" id="3.20.20.150">
    <property type="entry name" value="Divalent-metal-dependent TIM barrel enzymes"/>
    <property type="match status" value="1"/>
</dbReference>
<gene>
    <name evidence="2" type="ORF">MF646_21865</name>
</gene>
<accession>A0A9X2I7G5</accession>
<proteinExistence type="predicted"/>
<dbReference type="Proteomes" id="UP001139150">
    <property type="component" value="Unassembled WGS sequence"/>
</dbReference>
<protein>
    <submittedName>
        <fullName evidence="2">Sugar phosphate isomerase/epimerase</fullName>
    </submittedName>
</protein>
<dbReference type="Pfam" id="PF01261">
    <property type="entry name" value="AP_endonuc_2"/>
    <property type="match status" value="1"/>
</dbReference>
<dbReference type="InterPro" id="IPR036237">
    <property type="entry name" value="Xyl_isomerase-like_sf"/>
</dbReference>
<dbReference type="SUPFAM" id="SSF51658">
    <property type="entry name" value="Xylose isomerase-like"/>
    <property type="match status" value="1"/>
</dbReference>
<dbReference type="AlphaFoldDB" id="A0A9X2I7G5"/>
<dbReference type="GO" id="GO:0016853">
    <property type="term" value="F:isomerase activity"/>
    <property type="evidence" value="ECO:0007669"/>
    <property type="project" value="UniProtKB-KW"/>
</dbReference>
<keyword evidence="2" id="KW-0413">Isomerase</keyword>
<reference evidence="2" key="1">
    <citation type="submission" date="2022-02" db="EMBL/GenBank/DDBJ databases">
        <title>Halalkalibacter sp. nov. isolated from Lonar Lake, India.</title>
        <authorList>
            <person name="Joshi A."/>
            <person name="Thite S."/>
            <person name="Lodha T."/>
        </authorList>
    </citation>
    <scope>NUCLEOTIDE SEQUENCE</scope>
    <source>
        <strain evidence="2">MEB205</strain>
    </source>
</reference>
<evidence type="ECO:0000313" key="3">
    <source>
        <dbReference type="Proteomes" id="UP001139150"/>
    </source>
</evidence>
<dbReference type="InterPro" id="IPR013022">
    <property type="entry name" value="Xyl_isomerase-like_TIM-brl"/>
</dbReference>
<sequence>MENLKYSYMTNMWGMITDFPKINDLNEWYADDYGNAAYYMDWDKIFKYHVAAGIKGIEVMFYHIPYIKQFFGSLTNFKEFAKERGIEQITGMFSLAPGSENKENFNNAVQFNQMWIDDLYELGGENMVIMPAGEYYGTGPLSKDQLRNAADCMNEIGRRAADKGITACIHNEFWCAVNLYDHEEYLEMTDPKYVSYCLDTAQVAIMGVDPVQFYDKYHDRIKYFHLKDTTHPNAPDNERFAPGAEFADEGTRWFWELGGGVVDFKGLWKLLKKHNHKGWMTIETDGTPDPLASLLLSKWYIDQELSPIYK</sequence>
<organism evidence="2 3">
    <name type="scientific">Halalkalibacter alkaliphilus</name>
    <dbReference type="NCBI Taxonomy" id="2917993"/>
    <lineage>
        <taxon>Bacteria</taxon>
        <taxon>Bacillati</taxon>
        <taxon>Bacillota</taxon>
        <taxon>Bacilli</taxon>
        <taxon>Bacillales</taxon>
        <taxon>Bacillaceae</taxon>
        <taxon>Halalkalibacter</taxon>
    </lineage>
</organism>
<keyword evidence="3" id="KW-1185">Reference proteome</keyword>
<dbReference type="EMBL" id="JAKRYL010000039">
    <property type="protein sequence ID" value="MCL7749766.1"/>
    <property type="molecule type" value="Genomic_DNA"/>
</dbReference>
<evidence type="ECO:0000259" key="1">
    <source>
        <dbReference type="Pfam" id="PF01261"/>
    </source>
</evidence>
<dbReference type="InterPro" id="IPR050312">
    <property type="entry name" value="IolE/XylAMocC-like"/>
</dbReference>
<comment type="caution">
    <text evidence="2">The sequence shown here is derived from an EMBL/GenBank/DDBJ whole genome shotgun (WGS) entry which is preliminary data.</text>
</comment>